<dbReference type="PANTHER" id="PTHR34718">
    <property type="entry name" value="PHD-TYPE DOMAIN-CONTAINING PROTEIN"/>
    <property type="match status" value="1"/>
</dbReference>
<gene>
    <name evidence="5" type="ORF">MEDL_39618</name>
</gene>
<dbReference type="Proteomes" id="UP000683360">
    <property type="component" value="Unassembled WGS sequence"/>
</dbReference>
<dbReference type="PROSITE" id="PS50600">
    <property type="entry name" value="ULP_PROTEASE"/>
    <property type="match status" value="1"/>
</dbReference>
<dbReference type="AlphaFoldDB" id="A0A8S3T705"/>
<keyword evidence="2" id="KW-0645">Protease</keyword>
<dbReference type="GO" id="GO:0008234">
    <property type="term" value="F:cysteine-type peptidase activity"/>
    <property type="evidence" value="ECO:0007669"/>
    <property type="project" value="InterPro"/>
</dbReference>
<evidence type="ECO:0000256" key="2">
    <source>
        <dbReference type="ARBA" id="ARBA00022670"/>
    </source>
</evidence>
<proteinExistence type="inferred from homology"/>
<evidence type="ECO:0000256" key="1">
    <source>
        <dbReference type="ARBA" id="ARBA00005234"/>
    </source>
</evidence>
<organism evidence="5 6">
    <name type="scientific">Mytilus edulis</name>
    <name type="common">Blue mussel</name>
    <dbReference type="NCBI Taxonomy" id="6550"/>
    <lineage>
        <taxon>Eukaryota</taxon>
        <taxon>Metazoa</taxon>
        <taxon>Spiralia</taxon>
        <taxon>Lophotrochozoa</taxon>
        <taxon>Mollusca</taxon>
        <taxon>Bivalvia</taxon>
        <taxon>Autobranchia</taxon>
        <taxon>Pteriomorphia</taxon>
        <taxon>Mytilida</taxon>
        <taxon>Mytiloidea</taxon>
        <taxon>Mytilidae</taxon>
        <taxon>Mytilinae</taxon>
        <taxon>Mytilus</taxon>
    </lineage>
</organism>
<name>A0A8S3T705_MYTED</name>
<dbReference type="InterPro" id="IPR011011">
    <property type="entry name" value="Znf_FYVE_PHD"/>
</dbReference>
<evidence type="ECO:0000259" key="4">
    <source>
        <dbReference type="PROSITE" id="PS50600"/>
    </source>
</evidence>
<dbReference type="PANTHER" id="PTHR34718:SF2">
    <property type="entry name" value="PHD-TYPE DOMAIN-CONTAINING PROTEIN"/>
    <property type="match status" value="1"/>
</dbReference>
<feature type="domain" description="Ubiquitin-like protease family profile" evidence="4">
    <location>
        <begin position="222"/>
        <end position="372"/>
    </location>
</feature>
<dbReference type="Pfam" id="PF02902">
    <property type="entry name" value="Peptidase_C48"/>
    <property type="match status" value="1"/>
</dbReference>
<dbReference type="SUPFAM" id="SSF54001">
    <property type="entry name" value="Cysteine proteinases"/>
    <property type="match status" value="1"/>
</dbReference>
<dbReference type="EMBL" id="CAJPWZ010001917">
    <property type="protein sequence ID" value="CAG2226533.1"/>
    <property type="molecule type" value="Genomic_DNA"/>
</dbReference>
<comment type="similarity">
    <text evidence="1">Belongs to the peptidase C48 family.</text>
</comment>
<keyword evidence="6" id="KW-1185">Reference proteome</keyword>
<keyword evidence="3" id="KW-0378">Hydrolase</keyword>
<evidence type="ECO:0000313" key="6">
    <source>
        <dbReference type="Proteomes" id="UP000683360"/>
    </source>
</evidence>
<dbReference type="InterPro" id="IPR038765">
    <property type="entry name" value="Papain-like_cys_pep_sf"/>
</dbReference>
<dbReference type="SUPFAM" id="SSF57903">
    <property type="entry name" value="FYVE/PHD zinc finger"/>
    <property type="match status" value="1"/>
</dbReference>
<protein>
    <recommendedName>
        <fullName evidence="4">Ubiquitin-like protease family profile domain-containing protein</fullName>
    </recommendedName>
</protein>
<dbReference type="InterPro" id="IPR003653">
    <property type="entry name" value="Peptidase_C48_C"/>
</dbReference>
<reference evidence="5" key="1">
    <citation type="submission" date="2021-03" db="EMBL/GenBank/DDBJ databases">
        <authorList>
            <person name="Bekaert M."/>
        </authorList>
    </citation>
    <scope>NUCLEOTIDE SEQUENCE</scope>
</reference>
<comment type="caution">
    <text evidence="5">The sequence shown here is derived from an EMBL/GenBank/DDBJ whole genome shotgun (WGS) entry which is preliminary data.</text>
</comment>
<dbReference type="Gene3D" id="3.40.395.10">
    <property type="entry name" value="Adenoviral Proteinase, Chain A"/>
    <property type="match status" value="1"/>
</dbReference>
<accession>A0A8S3T705</accession>
<sequence>MDSGSIVYMHTDVLHQTEIVDILTKPETSCTSNVPPYKPKANEVYLFQTGADDWKCDQYLWINNGTKSVTIGNDVLKKHFYKIRLPGTTDKTNGRKRPVGSLQFKKTAYSLKSNKSLILVHYEGDETVYVPVGHGNSKKSDPPEYTRTAPSVLRKIEQDIRSGEKTAMDVYRESISNGSVSGEHQGVLNARNVKQVENLILVTDSPPPVKKVKLKPIPIAWINGLNSDHKQTIENNEWLCSEIINVCCRIISRQFPNISGFQPTGLSPVFDEATKSWSEKFGSFSQKGCPTVQIHHTGKSHWVTSLQSVNDQCIYVLDSFSKTFTLTPSLDIQLAAIYGHGKKHISIKLPEVQRQPNGYDCGVYSIANLLEFCFNGGTSNFKNKTAFEPTGMREHLIKCLELGYFSKFPQSLNSCADSVKMHTRKIECSCVCGKPDILENMFGCEGKRGRVTCSKWVHQSCSNVLGDWLCDEHRSTV</sequence>
<evidence type="ECO:0000313" key="5">
    <source>
        <dbReference type="EMBL" id="CAG2226533.1"/>
    </source>
</evidence>
<dbReference type="OrthoDB" id="6099896at2759"/>
<evidence type="ECO:0000256" key="3">
    <source>
        <dbReference type="ARBA" id="ARBA00022801"/>
    </source>
</evidence>
<dbReference type="GO" id="GO:0006508">
    <property type="term" value="P:proteolysis"/>
    <property type="evidence" value="ECO:0007669"/>
    <property type="project" value="UniProtKB-KW"/>
</dbReference>
<dbReference type="CDD" id="cd15489">
    <property type="entry name" value="PHD_SF"/>
    <property type="match status" value="1"/>
</dbReference>